<name>A0A8H7UVX8_9FUNG</name>
<proteinExistence type="predicted"/>
<accession>A0A8H7UVX8</accession>
<feature type="region of interest" description="Disordered" evidence="1">
    <location>
        <begin position="382"/>
        <end position="404"/>
    </location>
</feature>
<evidence type="ECO:0000313" key="2">
    <source>
        <dbReference type="EMBL" id="KAG2200616.1"/>
    </source>
</evidence>
<dbReference type="OrthoDB" id="2203031at2759"/>
<organism evidence="2 3">
    <name type="scientific">Mucor saturninus</name>
    <dbReference type="NCBI Taxonomy" id="64648"/>
    <lineage>
        <taxon>Eukaryota</taxon>
        <taxon>Fungi</taxon>
        <taxon>Fungi incertae sedis</taxon>
        <taxon>Mucoromycota</taxon>
        <taxon>Mucoromycotina</taxon>
        <taxon>Mucoromycetes</taxon>
        <taxon>Mucorales</taxon>
        <taxon>Mucorineae</taxon>
        <taxon>Mucoraceae</taxon>
        <taxon>Mucor</taxon>
    </lineage>
</organism>
<evidence type="ECO:0000256" key="1">
    <source>
        <dbReference type="SAM" id="MobiDB-lite"/>
    </source>
</evidence>
<gene>
    <name evidence="2" type="ORF">INT47_007360</name>
</gene>
<sequence>MFPNTSNLHISDEEICSNISQDQRAEAALQRSLKEAFIFDNTYQAELLERINKKDTSIPNEPQLQLQLPQLAKIQEEDGLFLQGLERSVGAIIKTSAISLYHETSANSNLTLKLGLNMEKKLRMSLKKSGDTRPLVLNRKAEGMLRKAESIAKTDLTKASNYISMYLYKHKSKLNQDESFTLFAHAFITEYIAHNQYMFDKSIAKNEQDCILKLWGPLMEKLTQKTCLRLRWDKSSCSILPSCLRADVRVIYDGQEGQHHQEYDMMQMEASRIYPAKEKFNYEHTKLLVEAKDIIDSLEAGIKREMSCIQFCGLELFKYCLTHGFNTLYVNNQVDYHLIPSDVTDFKFMRSLCATMVATQNEWMSSRKAIINARKNLKASYPRSNDEDLQNSNELKKSPSWYPP</sequence>
<dbReference type="AlphaFoldDB" id="A0A8H7UVX8"/>
<protein>
    <submittedName>
        <fullName evidence="2">Uncharacterized protein</fullName>
    </submittedName>
</protein>
<keyword evidence="3" id="KW-1185">Reference proteome</keyword>
<reference evidence="2" key="1">
    <citation type="submission" date="2020-12" db="EMBL/GenBank/DDBJ databases">
        <title>Metabolic potential, ecology and presence of endohyphal bacteria is reflected in genomic diversity of Mucoromycotina.</title>
        <authorList>
            <person name="Muszewska A."/>
            <person name="Okrasinska A."/>
            <person name="Steczkiewicz K."/>
            <person name="Drgas O."/>
            <person name="Orlowska M."/>
            <person name="Perlinska-Lenart U."/>
            <person name="Aleksandrzak-Piekarczyk T."/>
            <person name="Szatraj K."/>
            <person name="Zielenkiewicz U."/>
            <person name="Pilsyk S."/>
            <person name="Malc E."/>
            <person name="Mieczkowski P."/>
            <person name="Kruszewska J.S."/>
            <person name="Biernat P."/>
            <person name="Pawlowska J."/>
        </authorList>
    </citation>
    <scope>NUCLEOTIDE SEQUENCE</scope>
    <source>
        <strain evidence="2">WA0000017839</strain>
    </source>
</reference>
<comment type="caution">
    <text evidence="2">The sequence shown here is derived from an EMBL/GenBank/DDBJ whole genome shotgun (WGS) entry which is preliminary data.</text>
</comment>
<dbReference type="EMBL" id="JAEPRD010000081">
    <property type="protein sequence ID" value="KAG2200616.1"/>
    <property type="molecule type" value="Genomic_DNA"/>
</dbReference>
<dbReference type="Proteomes" id="UP000603453">
    <property type="component" value="Unassembled WGS sequence"/>
</dbReference>
<evidence type="ECO:0000313" key="3">
    <source>
        <dbReference type="Proteomes" id="UP000603453"/>
    </source>
</evidence>